<dbReference type="EMBL" id="AP019870">
    <property type="protein sequence ID" value="BBN12003.1"/>
    <property type="molecule type" value="Genomic_DNA"/>
</dbReference>
<comment type="catalytic activity">
    <reaction evidence="1 11">
        <text>a 1,2-diacyl-sn-glycero-3-phosphocholine + H2O = a 1,2-diacyl-sn-glycero-3-phosphate + choline + H(+)</text>
        <dbReference type="Rhea" id="RHEA:14445"/>
        <dbReference type="ChEBI" id="CHEBI:15354"/>
        <dbReference type="ChEBI" id="CHEBI:15377"/>
        <dbReference type="ChEBI" id="CHEBI:15378"/>
        <dbReference type="ChEBI" id="CHEBI:57643"/>
        <dbReference type="ChEBI" id="CHEBI:58608"/>
        <dbReference type="EC" id="3.1.4.4"/>
    </reaction>
</comment>
<dbReference type="Pfam" id="PF00168">
    <property type="entry name" value="C2"/>
    <property type="match status" value="1"/>
</dbReference>
<evidence type="ECO:0000313" key="15">
    <source>
        <dbReference type="EMBL" id="BBN12003.1"/>
    </source>
</evidence>
<dbReference type="FunFam" id="3.30.870.10:FF:000025">
    <property type="entry name" value="Phospholipase D delta"/>
    <property type="match status" value="1"/>
</dbReference>
<evidence type="ECO:0000259" key="14">
    <source>
        <dbReference type="PROSITE" id="PS50035"/>
    </source>
</evidence>
<organism evidence="16 17">
    <name type="scientific">Marchantia polymorpha subsp. ruderalis</name>
    <dbReference type="NCBI Taxonomy" id="1480154"/>
    <lineage>
        <taxon>Eukaryota</taxon>
        <taxon>Viridiplantae</taxon>
        <taxon>Streptophyta</taxon>
        <taxon>Embryophyta</taxon>
        <taxon>Marchantiophyta</taxon>
        <taxon>Marchantiopsida</taxon>
        <taxon>Marchantiidae</taxon>
        <taxon>Marchantiales</taxon>
        <taxon>Marchantiaceae</taxon>
        <taxon>Marchantia</taxon>
    </lineage>
</organism>
<feature type="region of interest" description="Disordered" evidence="12">
    <location>
        <begin position="1"/>
        <end position="48"/>
    </location>
</feature>
<keyword evidence="10" id="KW-0443">Lipid metabolism</keyword>
<evidence type="ECO:0000259" key="13">
    <source>
        <dbReference type="PROSITE" id="PS50004"/>
    </source>
</evidence>
<dbReference type="EC" id="3.1.4.4" evidence="4 11"/>
<feature type="domain" description="PLD phosphodiesterase" evidence="14">
    <location>
        <begin position="409"/>
        <end position="444"/>
    </location>
</feature>
<dbReference type="Pfam" id="PF00614">
    <property type="entry name" value="PLDc"/>
    <property type="match status" value="1"/>
</dbReference>
<evidence type="ECO:0000256" key="11">
    <source>
        <dbReference type="PIRNR" id="PIRNR036470"/>
    </source>
</evidence>
<keyword evidence="17" id="KW-1185">Reference proteome</keyword>
<feature type="compositionally biased region" description="Polar residues" evidence="12">
    <location>
        <begin position="30"/>
        <end position="48"/>
    </location>
</feature>
<dbReference type="InterPro" id="IPR000008">
    <property type="entry name" value="C2_dom"/>
</dbReference>
<evidence type="ECO:0000256" key="8">
    <source>
        <dbReference type="ARBA" id="ARBA00022837"/>
    </source>
</evidence>
<dbReference type="InterPro" id="IPR011402">
    <property type="entry name" value="PLipase_D_pln"/>
</dbReference>
<dbReference type="EMBL" id="AP019870">
    <property type="protein sequence ID" value="BBN12005.1"/>
    <property type="molecule type" value="Genomic_DNA"/>
</dbReference>
<dbReference type="CDD" id="cd04015">
    <property type="entry name" value="C2_plant_PLD"/>
    <property type="match status" value="1"/>
</dbReference>
<dbReference type="Pfam" id="PF12357">
    <property type="entry name" value="PLD_C"/>
    <property type="match status" value="1"/>
</dbReference>
<reference evidence="18" key="3">
    <citation type="journal article" date="2020" name="Curr. Biol.">
        <title>Chromatin organization in early land plants reveals an ancestral association between H3K27me3, transposons, and constitutive heterochromatin.</title>
        <authorList>
            <person name="Montgomery S.A."/>
            <person name="Tanizawa Y."/>
            <person name="Galik B."/>
            <person name="Wang N."/>
            <person name="Ito T."/>
            <person name="Mochizuki T."/>
            <person name="Akimcheva S."/>
            <person name="Bowman J.L."/>
            <person name="Cognat V."/>
            <person name="Marechal-Drouard L."/>
            <person name="Ekker H."/>
            <person name="Hong S.F."/>
            <person name="Kohchi T."/>
            <person name="Lin S.S."/>
            <person name="Liu L.D."/>
            <person name="Nakamura Y."/>
            <person name="Valeeva L.R."/>
            <person name="Shakirov E.V."/>
            <person name="Shippen D.E."/>
            <person name="Wei W.L."/>
            <person name="Yagura M."/>
            <person name="Yamaoka S."/>
            <person name="Yamato K.T."/>
            <person name="Liu C."/>
            <person name="Berger F."/>
        </authorList>
    </citation>
    <scope>NUCLEOTIDE SEQUENCE [LARGE SCALE GENOMIC DNA]</scope>
    <source>
        <strain evidence="18">Tak-1</strain>
    </source>
</reference>
<dbReference type="SMART" id="SM00155">
    <property type="entry name" value="PLDc"/>
    <property type="match status" value="2"/>
</dbReference>
<feature type="region of interest" description="Disordered" evidence="12">
    <location>
        <begin position="713"/>
        <end position="733"/>
    </location>
</feature>
<dbReference type="InterPro" id="IPR035892">
    <property type="entry name" value="C2_domain_sf"/>
</dbReference>
<dbReference type="GO" id="GO:0046470">
    <property type="term" value="P:phosphatidylcholine metabolic process"/>
    <property type="evidence" value="ECO:0007669"/>
    <property type="project" value="InterPro"/>
</dbReference>
<feature type="compositionally biased region" description="Basic and acidic residues" evidence="12">
    <location>
        <begin position="12"/>
        <end position="28"/>
    </location>
</feature>
<dbReference type="PANTHER" id="PTHR18896">
    <property type="entry name" value="PHOSPHOLIPASE D"/>
    <property type="match status" value="1"/>
</dbReference>
<accession>A0A176W3I9</accession>
<dbReference type="PANTHER" id="PTHR18896:SF60">
    <property type="entry name" value="PHOSPHOLIPASE D"/>
    <property type="match status" value="1"/>
</dbReference>
<comment type="cofactor">
    <cofactor evidence="2 11">
        <name>Ca(2+)</name>
        <dbReference type="ChEBI" id="CHEBI:29108"/>
    </cofactor>
</comment>
<name>A0A176W3I9_MARPO</name>
<evidence type="ECO:0000256" key="9">
    <source>
        <dbReference type="ARBA" id="ARBA00022963"/>
    </source>
</evidence>
<evidence type="ECO:0000313" key="18">
    <source>
        <dbReference type="Proteomes" id="UP001162541"/>
    </source>
</evidence>
<dbReference type="PROSITE" id="PS50035">
    <property type="entry name" value="PLD"/>
    <property type="match status" value="2"/>
</dbReference>
<keyword evidence="7 11" id="KW-0378">Hydrolase</keyword>
<dbReference type="PROSITE" id="PS50004">
    <property type="entry name" value="C2"/>
    <property type="match status" value="1"/>
</dbReference>
<feature type="domain" description="PLD phosphodiesterase" evidence="14">
    <location>
        <begin position="741"/>
        <end position="768"/>
    </location>
</feature>
<dbReference type="InterPro" id="IPR015679">
    <property type="entry name" value="PLipase_D_fam"/>
</dbReference>
<evidence type="ECO:0000256" key="4">
    <source>
        <dbReference type="ARBA" id="ARBA00012027"/>
    </source>
</evidence>
<evidence type="ECO:0000256" key="7">
    <source>
        <dbReference type="ARBA" id="ARBA00022801"/>
    </source>
</evidence>
<keyword evidence="5" id="KW-0479">Metal-binding</keyword>
<dbReference type="GO" id="GO:0004630">
    <property type="term" value="F:phospholipase D activity"/>
    <property type="evidence" value="ECO:0007669"/>
    <property type="project" value="UniProtKB-EC"/>
</dbReference>
<gene>
    <name evidence="16" type="ORF">AXG93_492s1150</name>
    <name evidence="15" type="ORF">Mp_5g16720</name>
</gene>
<reference evidence="16 17" key="1">
    <citation type="submission" date="2016-03" db="EMBL/GenBank/DDBJ databases">
        <title>Mechanisms controlling the formation of the plant cell surface in tip-growing cells are functionally conserved among land plants.</title>
        <authorList>
            <person name="Honkanen S."/>
            <person name="Jones V.A."/>
            <person name="Morieri G."/>
            <person name="Champion C."/>
            <person name="Hetherington A.J."/>
            <person name="Kelly S."/>
            <person name="Saint-Marcoux D."/>
            <person name="Proust H."/>
            <person name="Prescott H."/>
            <person name="Dolan L."/>
        </authorList>
    </citation>
    <scope>NUCLEOTIDE SEQUENCE [LARGE SCALE GENOMIC DNA]</scope>
    <source>
        <strain evidence="17">cv. Tak-1 and cv. Tak-2</strain>
        <tissue evidence="16">Whole gametophyte</tissue>
    </source>
</reference>
<dbReference type="GO" id="GO:0009395">
    <property type="term" value="P:phospholipid catabolic process"/>
    <property type="evidence" value="ECO:0007669"/>
    <property type="project" value="TreeGrafter"/>
</dbReference>
<feature type="domain" description="C2" evidence="13">
    <location>
        <begin position="52"/>
        <end position="204"/>
    </location>
</feature>
<evidence type="ECO:0000256" key="2">
    <source>
        <dbReference type="ARBA" id="ARBA00001913"/>
    </source>
</evidence>
<evidence type="ECO:0000256" key="12">
    <source>
        <dbReference type="SAM" id="MobiDB-lite"/>
    </source>
</evidence>
<dbReference type="SUPFAM" id="SSF49562">
    <property type="entry name" value="C2 domain (Calcium/lipid-binding domain, CaLB)"/>
    <property type="match status" value="1"/>
</dbReference>
<dbReference type="Gene3D" id="3.30.870.10">
    <property type="entry name" value="Endonuclease Chain A"/>
    <property type="match status" value="2"/>
</dbReference>
<dbReference type="SUPFAM" id="SSF56024">
    <property type="entry name" value="Phospholipase D/nuclease"/>
    <property type="match status" value="2"/>
</dbReference>
<protein>
    <recommendedName>
        <fullName evidence="4 11">Phospholipase D</fullName>
        <ecNumber evidence="4 11">3.1.4.4</ecNumber>
    </recommendedName>
</protein>
<proteinExistence type="inferred from homology"/>
<evidence type="ECO:0000313" key="16">
    <source>
        <dbReference type="EMBL" id="OAE27598.1"/>
    </source>
</evidence>
<dbReference type="Proteomes" id="UP001162541">
    <property type="component" value="Chromosome 5"/>
</dbReference>
<comment type="similarity">
    <text evidence="3 11">Belongs to the phospholipase D family. C2-PLD subfamily.</text>
</comment>
<sequence>MHSSQAPAAENWEPKHEQGAHFPDDRQQEYFPSNGTRGLNGSESQSQMENIPLEKTPSMMKSQEKVLLHGSLDVYIYQAKSLPNMDMFSEKLRQVFSVFNVCKAPFQKSAAKGEGKAHRSHVITSDPYVSVVLAGARLARTRVIANNQDPVWNEHFLIPVAHSVSEIVFSIKDNDLLGAQLIGNVEVPVSAVVEAGEAGIEGWFDVMGSAGKVVRENAQLRLKIAYLPVHKNRLYQSVVEAGPDYFGVPNTYFPLRKGGNVVLYHDAHVEEHTLPDFKLDNGLLFQHRRCWEDICTAILEAHHLVYIAGWSIYDKIKLMRDINRPIPDGGNLTLGELLKRKSKEGVRVLLLVWDDKTSHNKPLIKTEGVMGTHDEDTKKFFRHSAVRCILAPRYGDNKLSWFRQQVVGTLYTHHQKIVICDAQGPGNTRKVSAFLGGLDLCDGRYDTPGHPLFRHMDTVYKEDYHQPTFNTTQDSGGPRQPWHDLHCRIDGPAAYDVLTNFEQRWKKATRWHDDELIEIGRISWILGPTKETRPQGDPHLMVSEDEDPETWHVQIFRSIDSGSAKGFPKNVQEAERQNLVWRKNIAVDVSIQTAYIKAIRGAQKFIYIENQYFLGSSYAWPDYKTAGADQMIPMELALKIASKIRANERFVAYIAIPMWPEGAPDSAAVQEILYFQSQTVQMMYTIIADAIRDQGRSDDPRDYLNFYCLANRETKSDSDPSPSKPPDPNSKQGLVHRTRRMMIYIHSKGIIVDDEYIIIGSANINQRSMDGSRDTEIAMGAYQPHHTHARALKHPHGQIYGYRLGLWAEHLGFLAPCFDDPSSLECVHIINEAAEKNWEQYTAEEVTDMKGHLMPYPYDISIDGQVSHKANFETFPDVGGKIMGTNTQLPDNLTT</sequence>
<evidence type="ECO:0000256" key="3">
    <source>
        <dbReference type="ARBA" id="ARBA00010683"/>
    </source>
</evidence>
<comment type="function">
    <text evidence="11">Hydrolyzes glycerol-phospholipids at the terminal phosphodiesteric bond.</text>
</comment>
<dbReference type="SMART" id="SM00239">
    <property type="entry name" value="C2"/>
    <property type="match status" value="1"/>
</dbReference>
<dbReference type="Proteomes" id="UP000077202">
    <property type="component" value="Unassembled WGS sequence"/>
</dbReference>
<dbReference type="EMBL" id="AP019870">
    <property type="protein sequence ID" value="BBN12004.1"/>
    <property type="molecule type" value="Genomic_DNA"/>
</dbReference>
<dbReference type="GO" id="GO:0005886">
    <property type="term" value="C:plasma membrane"/>
    <property type="evidence" value="ECO:0007669"/>
    <property type="project" value="TreeGrafter"/>
</dbReference>
<reference evidence="15" key="2">
    <citation type="journal article" date="2019" name="Curr. Biol.">
        <title>Chromatin organization in early land plants reveals an ancestral association between H3K27me3, transposons, and constitutive heterochromatin.</title>
        <authorList>
            <person name="Montgomery S.A."/>
            <person name="Tanizawa Y."/>
            <person name="Galik B."/>
            <person name="Wang N."/>
            <person name="Ito T."/>
            <person name="Mochizuki T."/>
            <person name="Akimcheva S."/>
            <person name="Bowman J."/>
            <person name="Cognat V."/>
            <person name="Drouard L."/>
            <person name="Ekker H."/>
            <person name="Houng S."/>
            <person name="Kohchi T."/>
            <person name="Lin S."/>
            <person name="Liu L.D."/>
            <person name="Nakamura Y."/>
            <person name="Valeeva L.R."/>
            <person name="Shakirov E.V."/>
            <person name="Shippen D.E."/>
            <person name="Wei W."/>
            <person name="Yagura M."/>
            <person name="Yamaoka S."/>
            <person name="Yamato K.T."/>
            <person name="Liu C."/>
            <person name="Berger F."/>
        </authorList>
    </citation>
    <scope>NUCLEOTIDE SEQUENCE [LARGE SCALE GENOMIC DNA]</scope>
    <source>
        <strain evidence="15">Tak-1</strain>
    </source>
</reference>
<keyword evidence="9 11" id="KW-0442">Lipid degradation</keyword>
<dbReference type="EMBL" id="LVLJ01001861">
    <property type="protein sequence ID" value="OAE27598.1"/>
    <property type="molecule type" value="Genomic_DNA"/>
</dbReference>
<dbReference type="GO" id="GO:0005509">
    <property type="term" value="F:calcium ion binding"/>
    <property type="evidence" value="ECO:0007669"/>
    <property type="project" value="InterPro"/>
</dbReference>
<keyword evidence="6" id="KW-0677">Repeat</keyword>
<keyword evidence="8 11" id="KW-0106">Calcium</keyword>
<dbReference type="Gene3D" id="2.60.40.150">
    <property type="entry name" value="C2 domain"/>
    <property type="match status" value="1"/>
</dbReference>
<evidence type="ECO:0000256" key="5">
    <source>
        <dbReference type="ARBA" id="ARBA00022723"/>
    </source>
</evidence>
<evidence type="ECO:0000256" key="6">
    <source>
        <dbReference type="ARBA" id="ARBA00022737"/>
    </source>
</evidence>
<evidence type="ECO:0000256" key="1">
    <source>
        <dbReference type="ARBA" id="ARBA00000798"/>
    </source>
</evidence>
<dbReference type="InterPro" id="IPR001736">
    <property type="entry name" value="PLipase_D/transphosphatidylase"/>
</dbReference>
<evidence type="ECO:0000313" key="17">
    <source>
        <dbReference type="Proteomes" id="UP000077202"/>
    </source>
</evidence>
<evidence type="ECO:0000256" key="10">
    <source>
        <dbReference type="ARBA" id="ARBA00023098"/>
    </source>
</evidence>
<dbReference type="PIRSF" id="PIRSF036470">
    <property type="entry name" value="PLD_plant"/>
    <property type="match status" value="1"/>
</dbReference>
<dbReference type="AlphaFoldDB" id="A0A176W3I9"/>
<dbReference type="InterPro" id="IPR024632">
    <property type="entry name" value="PLipase_D_C"/>
</dbReference>